<dbReference type="PRINTS" id="PR00038">
    <property type="entry name" value="HTHLUXR"/>
</dbReference>
<evidence type="ECO:0000313" key="4">
    <source>
        <dbReference type="Proteomes" id="UP000011200"/>
    </source>
</evidence>
<dbReference type="PROSITE" id="PS50043">
    <property type="entry name" value="HTH_LUXR_2"/>
    <property type="match status" value="1"/>
</dbReference>
<dbReference type="SUPFAM" id="SSF46894">
    <property type="entry name" value="C-terminal effector domain of the bipartite response regulators"/>
    <property type="match status" value="1"/>
</dbReference>
<dbReference type="AlphaFoldDB" id="A0A2U9PTY2"/>
<sequence length="546" mass="59573">MTTATGSVGRASDHPALLEARAAHSRAEWAAAYQAYLRAEAIGPMTLDDLDAYATTAWRLGHSREAVRLAERVYGQLVRRDPATAATKAVDIALEWLTRGDLNIAQGWMNRARRLLTGAPTGPTHCYLAYLDVVLAVAEQDPEELARRAEAMRHLCDSVEDPALESLSLVSQAIAALHQGRVADGYALVDEALLPLLAGHVRVEWAGDIYCVVVNLCHKLADHPRMRAWTQSMERWCDVHSASPFYRVCDVHRLQLAAADDDYRRLEDQLFSASTALEDVNSWVGAEGFYQLGEVRRLRGDTEGALAAFAKARSLGKEPQPGEALLHCSVGQSRKAWTDLRVALAGAGPLDRMRLLRAAVVVALARDDIGEAQRHCDQLAAGAEAFATPGYRGWAAHARGAVLVRRGEFEAALDNLGAALREYRLQQERYDIAEVYEWMALAHRGLGDDTAADTDIATAENIYEQLAVQPSGVCGRASPGGLTRREIEVLRAIAGGATNRQVAHQFVISDKTVGRHLANIYTKLGVSSRTAAVTWAHQNGVVRKDN</sequence>
<dbReference type="GO" id="GO:0003677">
    <property type="term" value="F:DNA binding"/>
    <property type="evidence" value="ECO:0007669"/>
    <property type="project" value="UniProtKB-KW"/>
</dbReference>
<dbReference type="PANTHER" id="PTHR43214:SF44">
    <property type="entry name" value="TWO-COMPONENT RESPONSE REGULATOR"/>
    <property type="match status" value="1"/>
</dbReference>
<organism evidence="3 4">
    <name type="scientific">Mycolicibacterium smegmatis (strain MKD8)</name>
    <name type="common">Mycobacterium smegmatis</name>
    <dbReference type="NCBI Taxonomy" id="1214915"/>
    <lineage>
        <taxon>Bacteria</taxon>
        <taxon>Bacillati</taxon>
        <taxon>Actinomycetota</taxon>
        <taxon>Actinomycetes</taxon>
        <taxon>Mycobacteriales</taxon>
        <taxon>Mycobacteriaceae</taxon>
        <taxon>Mycolicibacterium</taxon>
    </lineage>
</organism>
<reference evidence="3 4" key="1">
    <citation type="journal article" date="2013" name="Genome Announc.">
        <title>Draft genome sequence of MKD8, a conjugal recipient Mycobacterium smegmatis strain.</title>
        <authorList>
            <person name="Gray T.A."/>
            <person name="Palumbo M.J."/>
            <person name="Derbyshire K.M."/>
        </authorList>
    </citation>
    <scope>NUCLEOTIDE SEQUENCE [LARGE SCALE GENOMIC DNA]</scope>
    <source>
        <strain evidence="3 4">MKD8</strain>
    </source>
</reference>
<keyword evidence="1" id="KW-0238">DNA-binding</keyword>
<name>A0A2U9PTY2_MYCSE</name>
<evidence type="ECO:0000259" key="2">
    <source>
        <dbReference type="PROSITE" id="PS50043"/>
    </source>
</evidence>
<dbReference type="InterPro" id="IPR016032">
    <property type="entry name" value="Sig_transdc_resp-reg_C-effctor"/>
</dbReference>
<dbReference type="Proteomes" id="UP000011200">
    <property type="component" value="Chromosome"/>
</dbReference>
<feature type="domain" description="HTH luxR-type" evidence="2">
    <location>
        <begin position="475"/>
        <end position="540"/>
    </location>
</feature>
<dbReference type="InterPro" id="IPR039420">
    <property type="entry name" value="WalR-like"/>
</dbReference>
<dbReference type="EMBL" id="CP027541">
    <property type="protein sequence ID" value="AWT55217.1"/>
    <property type="molecule type" value="Genomic_DNA"/>
</dbReference>
<dbReference type="GO" id="GO:0006355">
    <property type="term" value="P:regulation of DNA-templated transcription"/>
    <property type="evidence" value="ECO:0007669"/>
    <property type="project" value="InterPro"/>
</dbReference>
<reference evidence="4" key="2">
    <citation type="submission" date="2018-03" db="EMBL/GenBank/DDBJ databases">
        <authorList>
            <person name="Derbyshire K."/>
            <person name="Gray T.A."/>
            <person name="Champion M."/>
        </authorList>
    </citation>
    <scope>NUCLEOTIDE SEQUENCE [LARGE SCALE GENOMIC DNA]</scope>
    <source>
        <strain evidence="4">MKD8</strain>
    </source>
</reference>
<dbReference type="Pfam" id="PF00196">
    <property type="entry name" value="GerE"/>
    <property type="match status" value="1"/>
</dbReference>
<evidence type="ECO:0000256" key="1">
    <source>
        <dbReference type="ARBA" id="ARBA00023125"/>
    </source>
</evidence>
<dbReference type="CDD" id="cd06170">
    <property type="entry name" value="LuxR_C_like"/>
    <property type="match status" value="1"/>
</dbReference>
<evidence type="ECO:0000313" key="3">
    <source>
        <dbReference type="EMBL" id="AWT55217.1"/>
    </source>
</evidence>
<dbReference type="PANTHER" id="PTHR43214">
    <property type="entry name" value="TWO-COMPONENT RESPONSE REGULATOR"/>
    <property type="match status" value="1"/>
</dbReference>
<dbReference type="RefSeq" id="WP_003895734.1">
    <property type="nucleotide sequence ID" value="NZ_CP027541.1"/>
</dbReference>
<gene>
    <name evidence="3" type="ORF">D806_042530</name>
</gene>
<dbReference type="Gene3D" id="1.10.10.10">
    <property type="entry name" value="Winged helix-like DNA-binding domain superfamily/Winged helix DNA-binding domain"/>
    <property type="match status" value="1"/>
</dbReference>
<dbReference type="InterPro" id="IPR011990">
    <property type="entry name" value="TPR-like_helical_dom_sf"/>
</dbReference>
<proteinExistence type="predicted"/>
<accession>A0A2U9PTY2</accession>
<dbReference type="SUPFAM" id="SSF48452">
    <property type="entry name" value="TPR-like"/>
    <property type="match status" value="1"/>
</dbReference>
<dbReference type="InterPro" id="IPR036388">
    <property type="entry name" value="WH-like_DNA-bd_sf"/>
</dbReference>
<dbReference type="PROSITE" id="PS00622">
    <property type="entry name" value="HTH_LUXR_1"/>
    <property type="match status" value="1"/>
</dbReference>
<dbReference type="Gene3D" id="1.25.40.10">
    <property type="entry name" value="Tetratricopeptide repeat domain"/>
    <property type="match status" value="1"/>
</dbReference>
<dbReference type="SMART" id="SM00421">
    <property type="entry name" value="HTH_LUXR"/>
    <property type="match status" value="1"/>
</dbReference>
<protein>
    <submittedName>
        <fullName evidence="3">Tetratricopeptide repeat family protein</fullName>
    </submittedName>
</protein>
<dbReference type="InterPro" id="IPR000792">
    <property type="entry name" value="Tscrpt_reg_LuxR_C"/>
</dbReference>